<name>A0A922DWQ4_CARIL</name>
<comment type="caution">
    <text evidence="2">The sequence shown here is derived from an EMBL/GenBank/DDBJ whole genome shotgun (WGS) entry which is preliminary data.</text>
</comment>
<evidence type="ECO:0000256" key="1">
    <source>
        <dbReference type="SAM" id="SignalP"/>
    </source>
</evidence>
<evidence type="ECO:0000313" key="2">
    <source>
        <dbReference type="EMBL" id="KAG6692311.1"/>
    </source>
</evidence>
<accession>A0A922DWQ4</accession>
<dbReference type="Proteomes" id="UP000811246">
    <property type="component" value="Chromosome 10"/>
</dbReference>
<reference evidence="2" key="1">
    <citation type="submission" date="2021-01" db="EMBL/GenBank/DDBJ databases">
        <authorList>
            <person name="Lovell J.T."/>
            <person name="Bentley N."/>
            <person name="Bhattarai G."/>
            <person name="Jenkins J.W."/>
            <person name="Sreedasyam A."/>
            <person name="Alarcon Y."/>
            <person name="Bock C."/>
            <person name="Boston L."/>
            <person name="Carlson J."/>
            <person name="Cervantes K."/>
            <person name="Clermont K."/>
            <person name="Krom N."/>
            <person name="Kubenka K."/>
            <person name="Mamidi S."/>
            <person name="Mattison C."/>
            <person name="Monteros M."/>
            <person name="Pisani C."/>
            <person name="Plott C."/>
            <person name="Rajasekar S."/>
            <person name="Rhein H.S."/>
            <person name="Rohla C."/>
            <person name="Song M."/>
            <person name="Hilaire R.S."/>
            <person name="Shu S."/>
            <person name="Wells L."/>
            <person name="Wang X."/>
            <person name="Webber J."/>
            <person name="Heerema R.J."/>
            <person name="Klein P."/>
            <person name="Conner P."/>
            <person name="Grauke L."/>
            <person name="Grimwood J."/>
            <person name="Schmutz J."/>
            <person name="Randall J.J."/>
        </authorList>
    </citation>
    <scope>NUCLEOTIDE SEQUENCE</scope>
    <source>
        <tissue evidence="2">Leaf</tissue>
    </source>
</reference>
<proteinExistence type="predicted"/>
<keyword evidence="1" id="KW-0732">Signal</keyword>
<sequence>MWMSLSFHFILMLKLCVLVVGCKKTILGNCILIQLFFCGSDRCFYLGDDYCF</sequence>
<gene>
    <name evidence="2" type="ORF">I3842_10G108700</name>
</gene>
<dbReference type="AlphaFoldDB" id="A0A922DWQ4"/>
<organism evidence="2 3">
    <name type="scientific">Carya illinoinensis</name>
    <name type="common">Pecan</name>
    <dbReference type="NCBI Taxonomy" id="32201"/>
    <lineage>
        <taxon>Eukaryota</taxon>
        <taxon>Viridiplantae</taxon>
        <taxon>Streptophyta</taxon>
        <taxon>Embryophyta</taxon>
        <taxon>Tracheophyta</taxon>
        <taxon>Spermatophyta</taxon>
        <taxon>Magnoliopsida</taxon>
        <taxon>eudicotyledons</taxon>
        <taxon>Gunneridae</taxon>
        <taxon>Pentapetalae</taxon>
        <taxon>rosids</taxon>
        <taxon>fabids</taxon>
        <taxon>Fagales</taxon>
        <taxon>Juglandaceae</taxon>
        <taxon>Carya</taxon>
    </lineage>
</organism>
<evidence type="ECO:0000313" key="3">
    <source>
        <dbReference type="Proteomes" id="UP000811246"/>
    </source>
</evidence>
<feature type="signal peptide" evidence="1">
    <location>
        <begin position="1"/>
        <end position="21"/>
    </location>
</feature>
<dbReference type="EMBL" id="CM031834">
    <property type="protein sequence ID" value="KAG6692311.1"/>
    <property type="molecule type" value="Genomic_DNA"/>
</dbReference>
<feature type="chain" id="PRO_5036929713" evidence="1">
    <location>
        <begin position="22"/>
        <end position="52"/>
    </location>
</feature>
<protein>
    <submittedName>
        <fullName evidence="2">Uncharacterized protein</fullName>
    </submittedName>
</protein>